<dbReference type="Gene3D" id="3.30.950.30">
    <property type="entry name" value="Schlafen, AAA domain"/>
    <property type="match status" value="1"/>
</dbReference>
<dbReference type="Pfam" id="PF13749">
    <property type="entry name" value="HATPase_c_4"/>
    <property type="match status" value="1"/>
</dbReference>
<dbReference type="Gene3D" id="3.30.565.60">
    <property type="match status" value="1"/>
</dbReference>
<dbReference type="AlphaFoldDB" id="I3WFQ6"/>
<gene>
    <name evidence="2" type="ORF">BBB_0123</name>
</gene>
<dbReference type="InterPro" id="IPR007421">
    <property type="entry name" value="Schlafen_AlbA_2_dom"/>
</dbReference>
<name>I3WFQ6_BIFBI</name>
<feature type="domain" description="Schlafen AlbA-2" evidence="1">
    <location>
        <begin position="25"/>
        <end position="128"/>
    </location>
</feature>
<dbReference type="KEGG" id="bbf:BBB_0123"/>
<accession>I3WFQ6</accession>
<protein>
    <submittedName>
        <fullName evidence="2">Putative transcriptional regulator</fullName>
    </submittedName>
</protein>
<dbReference type="PANTHER" id="PTHR30595:SF6">
    <property type="entry name" value="SCHLAFEN ALBA-2 DOMAIN-CONTAINING PROTEIN"/>
    <property type="match status" value="1"/>
</dbReference>
<dbReference type="InterPro" id="IPR038461">
    <property type="entry name" value="Schlafen_AlbA_2_dom_sf"/>
</dbReference>
<dbReference type="InterPro" id="IPR036388">
    <property type="entry name" value="WH-like_DNA-bd_sf"/>
</dbReference>
<evidence type="ECO:0000313" key="2">
    <source>
        <dbReference type="EMBL" id="AFL03719.1"/>
    </source>
</evidence>
<dbReference type="Pfam" id="PF04326">
    <property type="entry name" value="SLFN_AlbA_2"/>
    <property type="match status" value="1"/>
</dbReference>
<dbReference type="Proteomes" id="UP000006173">
    <property type="component" value="Chromosome"/>
</dbReference>
<dbReference type="HOGENOM" id="CLU_024970_7_1_11"/>
<dbReference type="InterPro" id="IPR038475">
    <property type="entry name" value="RecG_C_sf"/>
</dbReference>
<sequence>MYNSEKNSEIQSRRWRMAHEYGKETLSKEFKSDRDKGLPDSELVEAVVALANTDGGCVYLGVEDDGTATGVQRKHQDPVGLSAMIANRTVPPISVRAQLVGDGVTVIQVDVPKSHSVVSTKSGRILRRMMKVDGTPESVPMYPYEIATRLSDLGKLDYSAQPVPGATREDFDPLERDRLRKIISTYRSSDRNLLELSDEDLEKSLRLVVSADGNVTPTLTGLLLIGSEESLQRLVPTSEAAFQVLVGTDIKVNNTYRGPLLKTIEQIAESFAPWNPGTELTVGLFSSVVPEFDERAFREALVNAFGHRDYSVLGRVRVLVDDAGLTIANPGGFVEGINVHNLLTAEPHGRNPCLMDALKRTGLAERTGRGIDRIFEGALNYGRPLPDYSRSNGRGVSVLLPRSAPDEAFVELLAEERERSGKSMSLDGLLILDKLKRERRCGFDALSESLDMSDQRLRTVLGQLTESGLVESSGTNARRTYTLGAKVYRRSGKTVEYVRQSGIDRVRYPELIMKLMREQKSVSKNDVMELLHLDENQAYYQLRKLVGEGRAKKVGGGRNVRYEEMQRDDDGISGEQF</sequence>
<dbReference type="EMBL" id="CP001361">
    <property type="protein sequence ID" value="AFL03719.1"/>
    <property type="molecule type" value="Genomic_DNA"/>
</dbReference>
<evidence type="ECO:0000259" key="1">
    <source>
        <dbReference type="Pfam" id="PF04326"/>
    </source>
</evidence>
<dbReference type="PANTHER" id="PTHR30595">
    <property type="entry name" value="GLPR-RELATED TRANSCRIPTIONAL REPRESSOR"/>
    <property type="match status" value="1"/>
</dbReference>
<evidence type="ECO:0000313" key="3">
    <source>
        <dbReference type="Proteomes" id="UP000006173"/>
    </source>
</evidence>
<proteinExistence type="predicted"/>
<dbReference type="Gene3D" id="1.10.10.10">
    <property type="entry name" value="Winged helix-like DNA-binding domain superfamily/Winged helix DNA-binding domain"/>
    <property type="match status" value="2"/>
</dbReference>
<dbReference type="InterPro" id="IPR036390">
    <property type="entry name" value="WH_DNA-bd_sf"/>
</dbReference>
<reference evidence="2 3" key="1">
    <citation type="journal article" date="2012" name="J. Bacteriol.">
        <title>Complete Genome Sequence of the Probiotic Bacterium Bifidobacterium bifidum Strain BGN4.</title>
        <authorList>
            <person name="Yu D.S."/>
            <person name="Jeong H."/>
            <person name="Lee D.H."/>
            <person name="Kwon S.K."/>
            <person name="Song J.Y."/>
            <person name="Kim B.K."/>
            <person name="Park M.S."/>
            <person name="Ji G.E."/>
            <person name="Oh T.K."/>
            <person name="Kim J.F."/>
        </authorList>
    </citation>
    <scope>NUCLEOTIDE SEQUENCE [LARGE SCALE GENOMIC DNA]</scope>
    <source>
        <strain evidence="2 3">BGN4</strain>
    </source>
</reference>
<dbReference type="SUPFAM" id="SSF46785">
    <property type="entry name" value="Winged helix' DNA-binding domain"/>
    <property type="match status" value="1"/>
</dbReference>
<dbReference type="PATRIC" id="fig|484020.3.peg.121"/>
<organism evidence="2 3">
    <name type="scientific">Bifidobacterium bifidum BGN4</name>
    <dbReference type="NCBI Taxonomy" id="484020"/>
    <lineage>
        <taxon>Bacteria</taxon>
        <taxon>Bacillati</taxon>
        <taxon>Actinomycetota</taxon>
        <taxon>Actinomycetes</taxon>
        <taxon>Bifidobacteriales</taxon>
        <taxon>Bifidobacteriaceae</taxon>
        <taxon>Bifidobacterium</taxon>
    </lineage>
</organism>